<comment type="catalytic activity">
    <reaction evidence="15">
        <text>[GlcNAc-(1-&gt;4)-Mur2Ac(oyl-L-Ala-gamma-D-Glu-L-Lys-D-Ala-D-Ala)](n)-di-trans,octa-cis-undecaprenyl diphosphate + beta-D-GlcNAc-(1-&gt;4)-Mur2Ac(oyl-L-Ala-gamma-D-Glu-L-Lys-D-Ala-D-Ala)-di-trans,octa-cis-undecaprenyl diphosphate = [GlcNAc-(1-&gt;4)-Mur2Ac(oyl-L-Ala-gamma-D-Glu-L-Lys-D-Ala-D-Ala)](n+1)-di-trans,octa-cis-undecaprenyl diphosphate + di-trans,octa-cis-undecaprenyl diphosphate + H(+)</text>
        <dbReference type="Rhea" id="RHEA:23708"/>
        <dbReference type="Rhea" id="RHEA-COMP:9602"/>
        <dbReference type="Rhea" id="RHEA-COMP:9603"/>
        <dbReference type="ChEBI" id="CHEBI:15378"/>
        <dbReference type="ChEBI" id="CHEBI:58405"/>
        <dbReference type="ChEBI" id="CHEBI:60033"/>
        <dbReference type="ChEBI" id="CHEBI:78435"/>
        <dbReference type="EC" id="2.4.99.28"/>
    </reaction>
</comment>
<dbReference type="PATRIC" id="fig|1618364.3.peg.99"/>
<dbReference type="GO" id="GO:0008955">
    <property type="term" value="F:peptidoglycan glycosyltransferase activity"/>
    <property type="evidence" value="ECO:0007669"/>
    <property type="project" value="UniProtKB-EC"/>
</dbReference>
<organism evidence="17 18">
    <name type="scientific">Candidatus Amesbacteria bacterium GW2011_GWC1_47_15</name>
    <dbReference type="NCBI Taxonomy" id="1618364"/>
    <lineage>
        <taxon>Bacteria</taxon>
        <taxon>Candidatus Amesiibacteriota</taxon>
    </lineage>
</organism>
<dbReference type="STRING" id="1618364.UX86_C0003G0016"/>
<evidence type="ECO:0000256" key="11">
    <source>
        <dbReference type="ARBA" id="ARBA00038053"/>
    </source>
</evidence>
<dbReference type="AlphaFoldDB" id="A0A0G1S6A7"/>
<feature type="transmembrane region" description="Helical" evidence="16">
    <location>
        <begin position="266"/>
        <end position="288"/>
    </location>
</feature>
<feature type="transmembrane region" description="Helical" evidence="16">
    <location>
        <begin position="221"/>
        <end position="241"/>
    </location>
</feature>
<dbReference type="InterPro" id="IPR001182">
    <property type="entry name" value="FtsW/RodA"/>
</dbReference>
<proteinExistence type="inferred from homology"/>
<dbReference type="GO" id="GO:0009252">
    <property type="term" value="P:peptidoglycan biosynthetic process"/>
    <property type="evidence" value="ECO:0007669"/>
    <property type="project" value="UniProtKB-KW"/>
</dbReference>
<comment type="subcellular location">
    <subcellularLocation>
        <location evidence="1">Membrane</location>
        <topology evidence="1">Multi-pass membrane protein</topology>
    </subcellularLocation>
</comment>
<comment type="caution">
    <text evidence="17">The sequence shown here is derived from an EMBL/GenBank/DDBJ whole genome shotgun (WGS) entry which is preliminary data.</text>
</comment>
<comment type="similarity">
    <text evidence="11">Belongs to the SEDS family. FtsW subfamily.</text>
</comment>
<accession>A0A0G1S6A7</accession>
<feature type="transmembrane region" description="Helical" evidence="16">
    <location>
        <begin position="300"/>
        <end position="326"/>
    </location>
</feature>
<sequence>MKYLTLDKSRRLLIYLPLGLTLIGLIMIGSASVVTAFRDFGDKWYYLKLQGIWSLVGIGAFWISSKYPHRSLEKFAALFLIGTVFLLFVVLLPGIGSTYFGARRWINLGFTTIQPSEIAKLSLGIYLASLLKRKDRILQFGLMLGFIVLLIMLQPDLGTSLVITGMSLVTYFGSGGKLSYFFLLLPLALMAITLLILIAPYRVARLKSFIDPSSDPLGSSYHIRQAVLAIGSGGVGGVGLGQSKQKYDFLPEATTDSIFAVVSEELGLLGSAALLIIFLILTLAALQVSQAAVHPFSSNLALALSGSLGLQAFLNISAITALFPLTGIPLNFISYGGSALVINLMSCGILLNISRSINAQR</sequence>
<keyword evidence="2" id="KW-0328">Glycosyltransferase</keyword>
<evidence type="ECO:0000256" key="13">
    <source>
        <dbReference type="ARBA" id="ARBA00041418"/>
    </source>
</evidence>
<feature type="transmembrane region" description="Helical" evidence="16">
    <location>
        <begin position="75"/>
        <end position="96"/>
    </location>
</feature>
<dbReference type="EC" id="2.4.99.28" evidence="14"/>
<evidence type="ECO:0000256" key="12">
    <source>
        <dbReference type="ARBA" id="ARBA00041185"/>
    </source>
</evidence>
<keyword evidence="4 16" id="KW-0812">Transmembrane</keyword>
<evidence type="ECO:0000313" key="17">
    <source>
        <dbReference type="EMBL" id="KKU64921.1"/>
    </source>
</evidence>
<evidence type="ECO:0000256" key="9">
    <source>
        <dbReference type="ARBA" id="ARBA00032370"/>
    </source>
</evidence>
<dbReference type="GO" id="GO:0051301">
    <property type="term" value="P:cell division"/>
    <property type="evidence" value="ECO:0007669"/>
    <property type="project" value="UniProtKB-KW"/>
</dbReference>
<evidence type="ECO:0000256" key="7">
    <source>
        <dbReference type="ARBA" id="ARBA00022989"/>
    </source>
</evidence>
<keyword evidence="7 16" id="KW-1133">Transmembrane helix</keyword>
<evidence type="ECO:0000256" key="2">
    <source>
        <dbReference type="ARBA" id="ARBA00022676"/>
    </source>
</evidence>
<keyword evidence="17" id="KW-0131">Cell cycle</keyword>
<evidence type="ECO:0000313" key="18">
    <source>
        <dbReference type="Proteomes" id="UP000034502"/>
    </source>
</evidence>
<dbReference type="EMBL" id="LCNU01000003">
    <property type="protein sequence ID" value="KKU64921.1"/>
    <property type="molecule type" value="Genomic_DNA"/>
</dbReference>
<evidence type="ECO:0000256" key="6">
    <source>
        <dbReference type="ARBA" id="ARBA00022984"/>
    </source>
</evidence>
<keyword evidence="3" id="KW-0808">Transferase</keyword>
<evidence type="ECO:0000256" key="16">
    <source>
        <dbReference type="SAM" id="Phobius"/>
    </source>
</evidence>
<keyword evidence="5" id="KW-0133">Cell shape</keyword>
<feature type="transmembrane region" description="Helical" evidence="16">
    <location>
        <begin position="140"/>
        <end position="172"/>
    </location>
</feature>
<keyword evidence="17" id="KW-0132">Cell division</keyword>
<protein>
    <recommendedName>
        <fullName evidence="12">Probable peptidoglycan glycosyltransferase FtsW</fullName>
        <ecNumber evidence="14">2.4.99.28</ecNumber>
    </recommendedName>
    <alternativeName>
        <fullName evidence="13">Cell division protein FtsW</fullName>
    </alternativeName>
    <alternativeName>
        <fullName evidence="10">Cell wall polymerase</fullName>
    </alternativeName>
    <alternativeName>
        <fullName evidence="9">Peptidoglycan polymerase</fullName>
    </alternativeName>
</protein>
<dbReference type="GO" id="GO:0015648">
    <property type="term" value="F:lipid-linked peptidoglycan transporter activity"/>
    <property type="evidence" value="ECO:0007669"/>
    <property type="project" value="TreeGrafter"/>
</dbReference>
<dbReference type="Proteomes" id="UP000034502">
    <property type="component" value="Unassembled WGS sequence"/>
</dbReference>
<dbReference type="GO" id="GO:0008360">
    <property type="term" value="P:regulation of cell shape"/>
    <property type="evidence" value="ECO:0007669"/>
    <property type="project" value="UniProtKB-KW"/>
</dbReference>
<evidence type="ECO:0000256" key="3">
    <source>
        <dbReference type="ARBA" id="ARBA00022679"/>
    </source>
</evidence>
<feature type="transmembrane region" description="Helical" evidence="16">
    <location>
        <begin position="332"/>
        <end position="353"/>
    </location>
</feature>
<keyword evidence="6" id="KW-0573">Peptidoglycan synthesis</keyword>
<dbReference type="Pfam" id="PF01098">
    <property type="entry name" value="FTSW_RODA_SPOVE"/>
    <property type="match status" value="1"/>
</dbReference>
<name>A0A0G1S6A7_9BACT</name>
<dbReference type="PANTHER" id="PTHR30474">
    <property type="entry name" value="CELL CYCLE PROTEIN"/>
    <property type="match status" value="1"/>
</dbReference>
<dbReference type="GO" id="GO:0032153">
    <property type="term" value="C:cell division site"/>
    <property type="evidence" value="ECO:0007669"/>
    <property type="project" value="TreeGrafter"/>
</dbReference>
<evidence type="ECO:0000256" key="4">
    <source>
        <dbReference type="ARBA" id="ARBA00022692"/>
    </source>
</evidence>
<feature type="transmembrane region" description="Helical" evidence="16">
    <location>
        <begin position="178"/>
        <end position="201"/>
    </location>
</feature>
<feature type="transmembrane region" description="Helical" evidence="16">
    <location>
        <begin position="44"/>
        <end position="63"/>
    </location>
</feature>
<reference evidence="17 18" key="1">
    <citation type="journal article" date="2015" name="Nature">
        <title>rRNA introns, odd ribosomes, and small enigmatic genomes across a large radiation of phyla.</title>
        <authorList>
            <person name="Brown C.T."/>
            <person name="Hug L.A."/>
            <person name="Thomas B.C."/>
            <person name="Sharon I."/>
            <person name="Castelle C.J."/>
            <person name="Singh A."/>
            <person name="Wilkins M.J."/>
            <person name="Williams K.H."/>
            <person name="Banfield J.F."/>
        </authorList>
    </citation>
    <scope>NUCLEOTIDE SEQUENCE [LARGE SCALE GENOMIC DNA]</scope>
</reference>
<evidence type="ECO:0000256" key="15">
    <source>
        <dbReference type="ARBA" id="ARBA00049902"/>
    </source>
</evidence>
<evidence type="ECO:0000256" key="10">
    <source>
        <dbReference type="ARBA" id="ARBA00033270"/>
    </source>
</evidence>
<gene>
    <name evidence="17" type="ORF">UX86_C0003G0016</name>
</gene>
<keyword evidence="8 16" id="KW-0472">Membrane</keyword>
<evidence type="ECO:0000256" key="1">
    <source>
        <dbReference type="ARBA" id="ARBA00004141"/>
    </source>
</evidence>
<evidence type="ECO:0000256" key="5">
    <source>
        <dbReference type="ARBA" id="ARBA00022960"/>
    </source>
</evidence>
<evidence type="ECO:0000256" key="14">
    <source>
        <dbReference type="ARBA" id="ARBA00044770"/>
    </source>
</evidence>
<feature type="transmembrane region" description="Helical" evidence="16">
    <location>
        <begin position="12"/>
        <end position="38"/>
    </location>
</feature>
<dbReference type="PANTHER" id="PTHR30474:SF2">
    <property type="entry name" value="PEPTIDOGLYCAN GLYCOSYLTRANSFERASE FTSW-RELATED"/>
    <property type="match status" value="1"/>
</dbReference>
<evidence type="ECO:0000256" key="8">
    <source>
        <dbReference type="ARBA" id="ARBA00023136"/>
    </source>
</evidence>
<dbReference type="GO" id="GO:0005886">
    <property type="term" value="C:plasma membrane"/>
    <property type="evidence" value="ECO:0007669"/>
    <property type="project" value="TreeGrafter"/>
</dbReference>